<proteinExistence type="predicted"/>
<evidence type="ECO:0000256" key="1">
    <source>
        <dbReference type="PROSITE-ProRule" id="PRU00723"/>
    </source>
</evidence>
<evidence type="ECO:0000259" key="3">
    <source>
        <dbReference type="PROSITE" id="PS50103"/>
    </source>
</evidence>
<protein>
    <submittedName>
        <fullName evidence="4">NFX1-type zinc finger-containing protein</fullName>
    </submittedName>
</protein>
<sequence length="429" mass="48313">MASQGNPPQDPAEPAPDVQEKIQPLCSDYQNGICKHGKDCKLTHDPDAIYLPKPTLEIRKLQAQLSNSLMGCRPETQSLSESSTAAMGVCENVLKILDSPYRDLHQEVARTFANERHGLQNMIATVKTSLKTEGNKLPCATAFIKVITHSSFLNCSAIESEVNTIYAIFGGKDGHDGMGFMSFLCRGRLASLEDFNGSLSSEAYEKELRSARVCHELVRRAPRSRFLTKQPMFLDTLDNLVGRMCDKFPRNNLDELIRRLDIIKRLAASPKTHLAREDTPRALEQGSQDNLTSNPTIIDEPGGRHDNDFADIADVAILPTTQELIRVYEEYLPSTNFSNHHVLEDIFQRYIDSLFRLIRYDTMGPIAKVLRSLENSDNPMEGCLDQQDIRADTYLSCSVHDIFMTHRQELRVMLSFPLPPEISNQSSQR</sequence>
<gene>
    <name evidence="4" type="ORF">FPCIR_4201</name>
</gene>
<keyword evidence="5" id="KW-1185">Reference proteome</keyword>
<feature type="zinc finger region" description="C3H1-type" evidence="1">
    <location>
        <begin position="20"/>
        <end position="47"/>
    </location>
</feature>
<evidence type="ECO:0000313" key="5">
    <source>
        <dbReference type="Proteomes" id="UP000546213"/>
    </source>
</evidence>
<dbReference type="InterPro" id="IPR000571">
    <property type="entry name" value="Znf_CCCH"/>
</dbReference>
<reference evidence="4 5" key="1">
    <citation type="submission" date="2020-05" db="EMBL/GenBank/DDBJ databases">
        <title>Identification and distribution of gene clusters putatively required for synthesis of sphingolipid metabolism inhibitors in phylogenetically diverse species of the filamentous fungus Fusarium.</title>
        <authorList>
            <person name="Kim H.-S."/>
            <person name="Busman M."/>
            <person name="Brown D.W."/>
            <person name="Divon H."/>
            <person name="Uhlig S."/>
            <person name="Proctor R.H."/>
        </authorList>
    </citation>
    <scope>NUCLEOTIDE SEQUENCE [LARGE SCALE GENOMIC DNA]</scope>
    <source>
        <strain evidence="4 5">NRRL 36939</strain>
    </source>
</reference>
<feature type="domain" description="C3H1-type" evidence="3">
    <location>
        <begin position="20"/>
        <end position="47"/>
    </location>
</feature>
<dbReference type="OrthoDB" id="2423195at2759"/>
<keyword evidence="1" id="KW-0479">Metal-binding</keyword>
<name>A0A8H5PFT4_9HYPO</name>
<dbReference type="AlphaFoldDB" id="A0A8H5PFT4"/>
<dbReference type="SMART" id="SM00356">
    <property type="entry name" value="ZnF_C3H1"/>
    <property type="match status" value="1"/>
</dbReference>
<dbReference type="EMBL" id="JAAOAS010000087">
    <property type="protein sequence ID" value="KAF5595935.1"/>
    <property type="molecule type" value="Genomic_DNA"/>
</dbReference>
<dbReference type="Proteomes" id="UP000546213">
    <property type="component" value="Unassembled WGS sequence"/>
</dbReference>
<keyword evidence="1" id="KW-0862">Zinc</keyword>
<evidence type="ECO:0000256" key="2">
    <source>
        <dbReference type="SAM" id="MobiDB-lite"/>
    </source>
</evidence>
<dbReference type="GO" id="GO:0008270">
    <property type="term" value="F:zinc ion binding"/>
    <property type="evidence" value="ECO:0007669"/>
    <property type="project" value="UniProtKB-KW"/>
</dbReference>
<keyword evidence="1" id="KW-0863">Zinc-finger</keyword>
<dbReference type="PROSITE" id="PS50103">
    <property type="entry name" value="ZF_C3H1"/>
    <property type="match status" value="1"/>
</dbReference>
<organism evidence="4 5">
    <name type="scientific">Fusarium pseudocircinatum</name>
    <dbReference type="NCBI Taxonomy" id="56676"/>
    <lineage>
        <taxon>Eukaryota</taxon>
        <taxon>Fungi</taxon>
        <taxon>Dikarya</taxon>
        <taxon>Ascomycota</taxon>
        <taxon>Pezizomycotina</taxon>
        <taxon>Sordariomycetes</taxon>
        <taxon>Hypocreomycetidae</taxon>
        <taxon>Hypocreales</taxon>
        <taxon>Nectriaceae</taxon>
        <taxon>Fusarium</taxon>
        <taxon>Fusarium fujikuroi species complex</taxon>
    </lineage>
</organism>
<accession>A0A8H5PFT4</accession>
<feature type="region of interest" description="Disordered" evidence="2">
    <location>
        <begin position="273"/>
        <end position="304"/>
    </location>
</feature>
<comment type="caution">
    <text evidence="4">The sequence shown here is derived from an EMBL/GenBank/DDBJ whole genome shotgun (WGS) entry which is preliminary data.</text>
</comment>
<dbReference type="Gene3D" id="4.10.1000.10">
    <property type="entry name" value="Zinc finger, CCCH-type"/>
    <property type="match status" value="1"/>
</dbReference>
<feature type="compositionally biased region" description="Polar residues" evidence="2">
    <location>
        <begin position="285"/>
        <end position="296"/>
    </location>
</feature>
<evidence type="ECO:0000313" key="4">
    <source>
        <dbReference type="EMBL" id="KAF5595935.1"/>
    </source>
</evidence>